<evidence type="ECO:0000313" key="8">
    <source>
        <dbReference type="EMBL" id="NOU93707.1"/>
    </source>
</evidence>
<evidence type="ECO:0000256" key="5">
    <source>
        <dbReference type="ARBA" id="ARBA00023136"/>
    </source>
</evidence>
<reference evidence="8" key="1">
    <citation type="submission" date="2019-10" db="EMBL/GenBank/DDBJ databases">
        <title>Description of Paenibacillus glebae sp. nov.</title>
        <authorList>
            <person name="Carlier A."/>
            <person name="Qi S."/>
        </authorList>
    </citation>
    <scope>NUCLEOTIDE SEQUENCE</scope>
    <source>
        <strain evidence="8">LMG 31456</strain>
    </source>
</reference>
<dbReference type="PANTHER" id="PTHR33885">
    <property type="entry name" value="PHAGE SHOCK PROTEIN C"/>
    <property type="match status" value="1"/>
</dbReference>
<dbReference type="InterPro" id="IPR007168">
    <property type="entry name" value="Phageshock_PspC_N"/>
</dbReference>
<sequence>MNKLQRSTSNRRLTGLCGGLAEFLGISPTLVRLMMIIAGLCSFGTTVFVYFIASLFIPKQSYVQSYHSI</sequence>
<feature type="transmembrane region" description="Helical" evidence="6">
    <location>
        <begin position="12"/>
        <end position="30"/>
    </location>
</feature>
<evidence type="ECO:0000259" key="7">
    <source>
        <dbReference type="Pfam" id="PF04024"/>
    </source>
</evidence>
<evidence type="ECO:0000256" key="1">
    <source>
        <dbReference type="ARBA" id="ARBA00004162"/>
    </source>
</evidence>
<gene>
    <name evidence="8" type="ORF">GC093_10805</name>
</gene>
<keyword evidence="9" id="KW-1185">Reference proteome</keyword>
<feature type="domain" description="Phage shock protein PspC N-terminal" evidence="7">
    <location>
        <begin position="3"/>
        <end position="59"/>
    </location>
</feature>
<dbReference type="InterPro" id="IPR052027">
    <property type="entry name" value="PspC"/>
</dbReference>
<evidence type="ECO:0000256" key="3">
    <source>
        <dbReference type="ARBA" id="ARBA00022692"/>
    </source>
</evidence>
<keyword evidence="2" id="KW-1003">Cell membrane</keyword>
<keyword evidence="3 6" id="KW-0812">Transmembrane</keyword>
<dbReference type="GO" id="GO:0005886">
    <property type="term" value="C:plasma membrane"/>
    <property type="evidence" value="ECO:0007669"/>
    <property type="project" value="UniProtKB-SubCell"/>
</dbReference>
<evidence type="ECO:0000256" key="6">
    <source>
        <dbReference type="SAM" id="Phobius"/>
    </source>
</evidence>
<dbReference type="Pfam" id="PF04024">
    <property type="entry name" value="PspC"/>
    <property type="match status" value="1"/>
</dbReference>
<evidence type="ECO:0000256" key="4">
    <source>
        <dbReference type="ARBA" id="ARBA00022989"/>
    </source>
</evidence>
<feature type="transmembrane region" description="Helical" evidence="6">
    <location>
        <begin position="36"/>
        <end position="57"/>
    </location>
</feature>
<comment type="subcellular location">
    <subcellularLocation>
        <location evidence="1">Cell membrane</location>
        <topology evidence="1">Single-pass membrane protein</topology>
    </subcellularLocation>
</comment>
<proteinExistence type="predicted"/>
<keyword evidence="5 6" id="KW-0472">Membrane</keyword>
<dbReference type="RefSeq" id="WP_171651896.1">
    <property type="nucleotide sequence ID" value="NZ_WHOD01000049.1"/>
</dbReference>
<evidence type="ECO:0000256" key="2">
    <source>
        <dbReference type="ARBA" id="ARBA00022475"/>
    </source>
</evidence>
<dbReference type="EMBL" id="WHOD01000049">
    <property type="protein sequence ID" value="NOU93707.1"/>
    <property type="molecule type" value="Genomic_DNA"/>
</dbReference>
<organism evidence="8 9">
    <name type="scientific">Paenibacillus foliorum</name>
    <dbReference type="NCBI Taxonomy" id="2654974"/>
    <lineage>
        <taxon>Bacteria</taxon>
        <taxon>Bacillati</taxon>
        <taxon>Bacillota</taxon>
        <taxon>Bacilli</taxon>
        <taxon>Bacillales</taxon>
        <taxon>Paenibacillaceae</taxon>
        <taxon>Paenibacillus</taxon>
    </lineage>
</organism>
<dbReference type="Proteomes" id="UP000641588">
    <property type="component" value="Unassembled WGS sequence"/>
</dbReference>
<keyword evidence="4 6" id="KW-1133">Transmembrane helix</keyword>
<dbReference type="AlphaFoldDB" id="A0A972GTT2"/>
<comment type="caution">
    <text evidence="8">The sequence shown here is derived from an EMBL/GenBank/DDBJ whole genome shotgun (WGS) entry which is preliminary data.</text>
</comment>
<evidence type="ECO:0000313" key="9">
    <source>
        <dbReference type="Proteomes" id="UP000641588"/>
    </source>
</evidence>
<protein>
    <submittedName>
        <fullName evidence="8">PspC domain-containing protein</fullName>
    </submittedName>
</protein>
<name>A0A972GTT2_9BACL</name>
<accession>A0A972GTT2</accession>
<dbReference type="PANTHER" id="PTHR33885:SF3">
    <property type="entry name" value="PHAGE SHOCK PROTEIN C"/>
    <property type="match status" value="1"/>
</dbReference>